<protein>
    <submittedName>
        <fullName evidence="10">Acyl-CoA dehydrogenase family protein</fullName>
    </submittedName>
</protein>
<dbReference type="Gene3D" id="2.40.110.10">
    <property type="entry name" value="Butyryl-CoA Dehydrogenase, subunit A, domain 2"/>
    <property type="match status" value="1"/>
</dbReference>
<sequence>MTAVSTPPDVTATPRAQVDLDQLRREVQTFLTEARDRGRFTPMCDGWLRGFDLAFSRELSARGWLGVTWPVEYGGRNWPNAARFVITEELLRFGAPITAHWMGDRQIGPSLLRHGTDEQKAHFLPRIADSEITFCIGMSEPGSGSDLASVSTRAEPVEGGWSVTGTKVWTSHAHRASHGYLLARTSREGSRHQGLTEFVVDMNWPGITVTPILDMLGGHHFNQVVFDQVFVPADRVLGTMGGAWRQVTEQLSFERGGPERLLTTYPLLEAIVAAVTDKPHLHGELGEVISRMRTLRRMALALTDSLDRGEAPIQQAAALKIMGTELEQRIVDFAIRALDVEADPAGNGPAALLASALAASPGFTIRGGATAVLLSILAKEPA</sequence>
<dbReference type="EMBL" id="JAWLUP010000008">
    <property type="protein sequence ID" value="MDV7264224.1"/>
    <property type="molecule type" value="Genomic_DNA"/>
</dbReference>
<proteinExistence type="inferred from homology"/>
<gene>
    <name evidence="10" type="ORF">R4315_06640</name>
</gene>
<dbReference type="InterPro" id="IPR052161">
    <property type="entry name" value="Mycobact_Acyl-CoA_DH"/>
</dbReference>
<evidence type="ECO:0000256" key="1">
    <source>
        <dbReference type="ARBA" id="ARBA00001974"/>
    </source>
</evidence>
<dbReference type="SUPFAM" id="SSF47203">
    <property type="entry name" value="Acyl-CoA dehydrogenase C-terminal domain-like"/>
    <property type="match status" value="1"/>
</dbReference>
<dbReference type="PANTHER" id="PTHR43292">
    <property type="entry name" value="ACYL-COA DEHYDROGENASE"/>
    <property type="match status" value="1"/>
</dbReference>
<dbReference type="GO" id="GO:0050660">
    <property type="term" value="F:flavin adenine dinucleotide binding"/>
    <property type="evidence" value="ECO:0007669"/>
    <property type="project" value="InterPro"/>
</dbReference>
<evidence type="ECO:0000256" key="3">
    <source>
        <dbReference type="ARBA" id="ARBA00022630"/>
    </source>
</evidence>
<evidence type="ECO:0000259" key="9">
    <source>
        <dbReference type="Pfam" id="PF02771"/>
    </source>
</evidence>
<dbReference type="GO" id="GO:0005886">
    <property type="term" value="C:plasma membrane"/>
    <property type="evidence" value="ECO:0007669"/>
    <property type="project" value="TreeGrafter"/>
</dbReference>
<accession>A0AAE4UXR8</accession>
<dbReference type="PROSITE" id="PS00072">
    <property type="entry name" value="ACYL_COA_DH_1"/>
    <property type="match status" value="1"/>
</dbReference>
<dbReference type="AlphaFoldDB" id="A0AAE4UXR8"/>
<dbReference type="InterPro" id="IPR006091">
    <property type="entry name" value="Acyl-CoA_Oxase/DH_mid-dom"/>
</dbReference>
<dbReference type="InterPro" id="IPR036250">
    <property type="entry name" value="AcylCo_DH-like_C"/>
</dbReference>
<evidence type="ECO:0000259" key="7">
    <source>
        <dbReference type="Pfam" id="PF00441"/>
    </source>
</evidence>
<dbReference type="PANTHER" id="PTHR43292:SF4">
    <property type="entry name" value="ACYL-COA DEHYDROGENASE FADE34"/>
    <property type="match status" value="1"/>
</dbReference>
<dbReference type="Proteomes" id="UP001185863">
    <property type="component" value="Unassembled WGS sequence"/>
</dbReference>
<dbReference type="RefSeq" id="WP_317744260.1">
    <property type="nucleotide sequence ID" value="NZ_JAWLUP010000008.1"/>
</dbReference>
<evidence type="ECO:0000256" key="6">
    <source>
        <dbReference type="RuleBase" id="RU362125"/>
    </source>
</evidence>
<dbReference type="Gene3D" id="1.10.540.10">
    <property type="entry name" value="Acyl-CoA dehydrogenase/oxidase, N-terminal domain"/>
    <property type="match status" value="1"/>
</dbReference>
<dbReference type="InterPro" id="IPR009075">
    <property type="entry name" value="AcylCo_DH/oxidase_C"/>
</dbReference>
<dbReference type="SUPFAM" id="SSF56645">
    <property type="entry name" value="Acyl-CoA dehydrogenase NM domain-like"/>
    <property type="match status" value="1"/>
</dbReference>
<feature type="domain" description="Acyl-CoA dehydrogenase/oxidase C-terminal" evidence="7">
    <location>
        <begin position="275"/>
        <end position="379"/>
    </location>
</feature>
<keyword evidence="4 6" id="KW-0274">FAD</keyword>
<evidence type="ECO:0000256" key="2">
    <source>
        <dbReference type="ARBA" id="ARBA00009347"/>
    </source>
</evidence>
<dbReference type="Pfam" id="PF02771">
    <property type="entry name" value="Acyl-CoA_dh_N"/>
    <property type="match status" value="1"/>
</dbReference>
<dbReference type="Pfam" id="PF02770">
    <property type="entry name" value="Acyl-CoA_dh_M"/>
    <property type="match status" value="1"/>
</dbReference>
<evidence type="ECO:0000256" key="4">
    <source>
        <dbReference type="ARBA" id="ARBA00022827"/>
    </source>
</evidence>
<name>A0AAE4UXR8_9NOCA</name>
<dbReference type="FunFam" id="2.40.110.10:FF:000011">
    <property type="entry name" value="Acyl-CoA dehydrogenase FadE34"/>
    <property type="match status" value="1"/>
</dbReference>
<evidence type="ECO:0000259" key="8">
    <source>
        <dbReference type="Pfam" id="PF02770"/>
    </source>
</evidence>
<dbReference type="InterPro" id="IPR046373">
    <property type="entry name" value="Acyl-CoA_Oxase/DH_mid-dom_sf"/>
</dbReference>
<keyword evidence="3 6" id="KW-0285">Flavoprotein</keyword>
<comment type="similarity">
    <text evidence="2 6">Belongs to the acyl-CoA dehydrogenase family.</text>
</comment>
<comment type="cofactor">
    <cofactor evidence="1 6">
        <name>FAD</name>
        <dbReference type="ChEBI" id="CHEBI:57692"/>
    </cofactor>
</comment>
<evidence type="ECO:0000313" key="11">
    <source>
        <dbReference type="Proteomes" id="UP001185863"/>
    </source>
</evidence>
<comment type="caution">
    <text evidence="10">The sequence shown here is derived from an EMBL/GenBank/DDBJ whole genome shotgun (WGS) entry which is preliminary data.</text>
</comment>
<feature type="domain" description="Acyl-CoA oxidase/dehydrogenase middle" evidence="8">
    <location>
        <begin position="135"/>
        <end position="229"/>
    </location>
</feature>
<dbReference type="InterPro" id="IPR006089">
    <property type="entry name" value="Acyl-CoA_DH_CS"/>
</dbReference>
<dbReference type="InterPro" id="IPR013786">
    <property type="entry name" value="AcylCoA_DH/ox_N"/>
</dbReference>
<feature type="domain" description="Acyl-CoA dehydrogenase/oxidase N-terminal" evidence="9">
    <location>
        <begin position="42"/>
        <end position="131"/>
    </location>
</feature>
<dbReference type="Pfam" id="PF00441">
    <property type="entry name" value="Acyl-CoA_dh_1"/>
    <property type="match status" value="1"/>
</dbReference>
<dbReference type="InterPro" id="IPR009100">
    <property type="entry name" value="AcylCoA_DH/oxidase_NM_dom_sf"/>
</dbReference>
<dbReference type="Gene3D" id="1.20.140.10">
    <property type="entry name" value="Butyryl-CoA Dehydrogenase, subunit A, domain 3"/>
    <property type="match status" value="1"/>
</dbReference>
<keyword evidence="5 6" id="KW-0560">Oxidoreductase</keyword>
<reference evidence="10" key="1">
    <citation type="submission" date="2023-10" db="EMBL/GenBank/DDBJ databases">
        <title>Development of a sustainable strategy for remediation of hydrocarbon-contaminated territories based on the waste exchange concept.</title>
        <authorList>
            <person name="Krivoruchko A."/>
        </authorList>
    </citation>
    <scope>NUCLEOTIDE SEQUENCE</scope>
    <source>
        <strain evidence="10">IEGM 68</strain>
    </source>
</reference>
<evidence type="ECO:0000256" key="5">
    <source>
        <dbReference type="ARBA" id="ARBA00023002"/>
    </source>
</evidence>
<dbReference type="InterPro" id="IPR037069">
    <property type="entry name" value="AcylCoA_DH/ox_N_sf"/>
</dbReference>
<evidence type="ECO:0000313" key="10">
    <source>
        <dbReference type="EMBL" id="MDV7264224.1"/>
    </source>
</evidence>
<organism evidence="10 11">
    <name type="scientific">Rhodococcus oxybenzonivorans</name>
    <dbReference type="NCBI Taxonomy" id="1990687"/>
    <lineage>
        <taxon>Bacteria</taxon>
        <taxon>Bacillati</taxon>
        <taxon>Actinomycetota</taxon>
        <taxon>Actinomycetes</taxon>
        <taxon>Mycobacteriales</taxon>
        <taxon>Nocardiaceae</taxon>
        <taxon>Rhodococcus</taxon>
    </lineage>
</organism>
<dbReference type="GO" id="GO:0003995">
    <property type="term" value="F:acyl-CoA dehydrogenase activity"/>
    <property type="evidence" value="ECO:0007669"/>
    <property type="project" value="InterPro"/>
</dbReference>